<gene>
    <name evidence="1" type="ORF">CEP15_13140</name>
</gene>
<dbReference type="Gene3D" id="2.60.40.10">
    <property type="entry name" value="Immunoglobulins"/>
    <property type="match status" value="1"/>
</dbReference>
<sequence>MSHLIAGTTNETGFAGSYTIGSTVETTLDVWYNNRVYVTSYTDADTGFGETTNISKYWWGGNGEVGLGSENGYAYDSNGLSSDPFFGADGSGIHKEADILNQKYTFTYTYGNGDSYSGYGYALAGTYTEGQIVGYYTNQIVGYYPNETESSGTPGHYTINSVEAGTTSSSVNNHVYITSYTDNDTFYGETTNVSKHWWGGNGDSGLGSEYGYAYDSNGSAWDGGYFNKYYEADLVKATLSISDNSGNASDSSIKFTTQFPKRINYTESDFVRPNFADTTKYIEIANNGTGILQVVSLQVSDDVLGVTTNFEDLISSEVDYLLINPGASQQIKLTYDPSVAGENFSVANGLLLVTNDPYNPQHAIALQGKSTYDADINYDGKVSFGDLGPLNNAYKNFKEGIYDSTADINGDGDVGLGDLGLLTAQWGSVL</sequence>
<name>A0ABX4WL50_9CYAN</name>
<protein>
    <submittedName>
        <fullName evidence="1">Uncharacterized protein</fullName>
    </submittedName>
</protein>
<accession>A0ABX4WL50</accession>
<reference evidence="1 2" key="1">
    <citation type="submission" date="2017-06" db="EMBL/GenBank/DDBJ databases">
        <title>Genome variation in co-occurring toxic Cylindrospermopsis raciborskii strains determines phenotypic plasticity.</title>
        <authorList>
            <person name="Willis A."/>
            <person name="Woodhouse J."/>
            <person name="Ongley S."/>
            <person name="Jex A."/>
            <person name="Burford M."/>
            <person name="Neilan B."/>
        </authorList>
    </citation>
    <scope>NUCLEOTIDE SEQUENCE [LARGE SCALE GENOMIC DNA]</scope>
    <source>
        <strain evidence="1 2">C07</strain>
    </source>
</reference>
<dbReference type="EMBL" id="NJHS01000169">
    <property type="protein sequence ID" value="PNJ94466.1"/>
    <property type="molecule type" value="Genomic_DNA"/>
</dbReference>
<keyword evidence="2" id="KW-1185">Reference proteome</keyword>
<dbReference type="Gene3D" id="1.10.1330.10">
    <property type="entry name" value="Dockerin domain"/>
    <property type="match status" value="1"/>
</dbReference>
<evidence type="ECO:0000313" key="2">
    <source>
        <dbReference type="Proteomes" id="UP000236284"/>
    </source>
</evidence>
<organism evidence="1 2">
    <name type="scientific">Cylindrospermopsis raciborskii C07</name>
    <dbReference type="NCBI Taxonomy" id="2014886"/>
    <lineage>
        <taxon>Bacteria</taxon>
        <taxon>Bacillati</taxon>
        <taxon>Cyanobacteriota</taxon>
        <taxon>Cyanophyceae</taxon>
        <taxon>Nostocales</taxon>
        <taxon>Aphanizomenonaceae</taxon>
        <taxon>Cylindrospermopsis</taxon>
    </lineage>
</organism>
<dbReference type="Proteomes" id="UP000236284">
    <property type="component" value="Unassembled WGS sequence"/>
</dbReference>
<dbReference type="SUPFAM" id="SSF63446">
    <property type="entry name" value="Type I dockerin domain"/>
    <property type="match status" value="1"/>
</dbReference>
<dbReference type="InterPro" id="IPR036439">
    <property type="entry name" value="Dockerin_dom_sf"/>
</dbReference>
<proteinExistence type="predicted"/>
<evidence type="ECO:0000313" key="1">
    <source>
        <dbReference type="EMBL" id="PNJ94466.1"/>
    </source>
</evidence>
<dbReference type="InterPro" id="IPR013783">
    <property type="entry name" value="Ig-like_fold"/>
</dbReference>
<comment type="caution">
    <text evidence="1">The sequence shown here is derived from an EMBL/GenBank/DDBJ whole genome shotgun (WGS) entry which is preliminary data.</text>
</comment>
<dbReference type="RefSeq" id="WP_102938996.1">
    <property type="nucleotide sequence ID" value="NZ_NJHS01000169.1"/>
</dbReference>